<evidence type="ECO:0000259" key="3">
    <source>
        <dbReference type="PROSITE" id="PS50930"/>
    </source>
</evidence>
<evidence type="ECO:0000256" key="1">
    <source>
        <dbReference type="PROSITE-ProRule" id="PRU00169"/>
    </source>
</evidence>
<dbReference type="Pfam" id="PF00072">
    <property type="entry name" value="Response_reg"/>
    <property type="match status" value="1"/>
</dbReference>
<dbReference type="SMART" id="SM00448">
    <property type="entry name" value="REC"/>
    <property type="match status" value="1"/>
</dbReference>
<organism evidence="4 5">
    <name type="scientific">Mucilaginibacter polytrichastri</name>
    <dbReference type="NCBI Taxonomy" id="1302689"/>
    <lineage>
        <taxon>Bacteria</taxon>
        <taxon>Pseudomonadati</taxon>
        <taxon>Bacteroidota</taxon>
        <taxon>Sphingobacteriia</taxon>
        <taxon>Sphingobacteriales</taxon>
        <taxon>Sphingobacteriaceae</taxon>
        <taxon>Mucilaginibacter</taxon>
    </lineage>
</organism>
<gene>
    <name evidence="4" type="ORF">RG47T_3506</name>
</gene>
<evidence type="ECO:0000259" key="2">
    <source>
        <dbReference type="PROSITE" id="PS50110"/>
    </source>
</evidence>
<keyword evidence="1" id="KW-0597">Phosphoprotein</keyword>
<dbReference type="GO" id="GO:0000156">
    <property type="term" value="F:phosphorelay response regulator activity"/>
    <property type="evidence" value="ECO:0007669"/>
    <property type="project" value="InterPro"/>
</dbReference>
<protein>
    <submittedName>
        <fullName evidence="4">Uncharacterized protein</fullName>
    </submittedName>
</protein>
<proteinExistence type="predicted"/>
<dbReference type="PROSITE" id="PS50110">
    <property type="entry name" value="RESPONSE_REGULATORY"/>
    <property type="match status" value="1"/>
</dbReference>
<comment type="caution">
    <text evidence="4">The sequence shown here is derived from an EMBL/GenBank/DDBJ whole genome shotgun (WGS) entry which is preliminary data.</text>
</comment>
<dbReference type="SUPFAM" id="SSF52172">
    <property type="entry name" value="CheY-like"/>
    <property type="match status" value="1"/>
</dbReference>
<dbReference type="PANTHER" id="PTHR37299">
    <property type="entry name" value="TRANSCRIPTIONAL REGULATOR-RELATED"/>
    <property type="match status" value="1"/>
</dbReference>
<dbReference type="Proteomes" id="UP000186720">
    <property type="component" value="Unassembled WGS sequence"/>
</dbReference>
<sequence>MSKIRCVIADDEQLAIDVIESHLTKLPDFSITGICRNGTQVYQFLKKQPVDLLFLDIQMPELTGLELLRTLKDPPPIILTTASREFALDGFEFNVVDYLLKPISFERFLKAISKFESIGSAKFMNYPSVLQPSNTLAQPFIYVKSDKKMVRVMVRDIQYIEGLKGFIKIHTADRDIITYQTLYELEENLSPDHFIRIHRSFIISLNFVTAFSASHVEIGTIELPIGGSFAEALQIKLRS</sequence>
<dbReference type="STRING" id="1302689.RG47T_3506"/>
<feature type="modified residue" description="4-aspartylphosphate" evidence="1">
    <location>
        <position position="56"/>
    </location>
</feature>
<dbReference type="AlphaFoldDB" id="A0A1Q6A245"/>
<feature type="domain" description="Response regulatory" evidence="2">
    <location>
        <begin position="5"/>
        <end position="116"/>
    </location>
</feature>
<reference evidence="4 5" key="1">
    <citation type="submission" date="2016-11" db="EMBL/GenBank/DDBJ databases">
        <title>Whole Genome Sequencing of Mucilaginibacter polytrichastri RG4-7(T) isolated from the moss sample.</title>
        <authorList>
            <person name="Li Y."/>
        </authorList>
    </citation>
    <scope>NUCLEOTIDE SEQUENCE [LARGE SCALE GENOMIC DNA]</scope>
    <source>
        <strain evidence="4 5">RG4-7</strain>
    </source>
</reference>
<dbReference type="RefSeq" id="WP_074490563.1">
    <property type="nucleotide sequence ID" value="NZ_FPAM01000010.1"/>
</dbReference>
<name>A0A1Q6A245_9SPHI</name>
<dbReference type="Pfam" id="PF04397">
    <property type="entry name" value="LytTR"/>
    <property type="match status" value="1"/>
</dbReference>
<dbReference type="SMART" id="SM00850">
    <property type="entry name" value="LytTR"/>
    <property type="match status" value="1"/>
</dbReference>
<dbReference type="InterPro" id="IPR001789">
    <property type="entry name" value="Sig_transdc_resp-reg_receiver"/>
</dbReference>
<dbReference type="InterPro" id="IPR007492">
    <property type="entry name" value="LytTR_DNA-bd_dom"/>
</dbReference>
<dbReference type="PROSITE" id="PS50930">
    <property type="entry name" value="HTH_LYTTR"/>
    <property type="match status" value="1"/>
</dbReference>
<dbReference type="GO" id="GO:0003677">
    <property type="term" value="F:DNA binding"/>
    <property type="evidence" value="ECO:0007669"/>
    <property type="project" value="InterPro"/>
</dbReference>
<accession>A0A1Q6A245</accession>
<dbReference type="InterPro" id="IPR046947">
    <property type="entry name" value="LytR-like"/>
</dbReference>
<evidence type="ECO:0000313" key="5">
    <source>
        <dbReference type="Proteomes" id="UP000186720"/>
    </source>
</evidence>
<keyword evidence="5" id="KW-1185">Reference proteome</keyword>
<dbReference type="Gene3D" id="3.40.50.2300">
    <property type="match status" value="1"/>
</dbReference>
<dbReference type="OrthoDB" id="9787344at2"/>
<evidence type="ECO:0000313" key="4">
    <source>
        <dbReference type="EMBL" id="OKS88042.1"/>
    </source>
</evidence>
<dbReference type="PANTHER" id="PTHR37299:SF1">
    <property type="entry name" value="STAGE 0 SPORULATION PROTEIN A HOMOLOG"/>
    <property type="match status" value="1"/>
</dbReference>
<dbReference type="Gene3D" id="2.40.50.1020">
    <property type="entry name" value="LytTr DNA-binding domain"/>
    <property type="match status" value="1"/>
</dbReference>
<dbReference type="InterPro" id="IPR011006">
    <property type="entry name" value="CheY-like_superfamily"/>
</dbReference>
<feature type="domain" description="HTH LytTR-type" evidence="3">
    <location>
        <begin position="141"/>
        <end position="203"/>
    </location>
</feature>
<dbReference type="EMBL" id="MPPL01000001">
    <property type="protein sequence ID" value="OKS88042.1"/>
    <property type="molecule type" value="Genomic_DNA"/>
</dbReference>